<evidence type="ECO:0000256" key="1">
    <source>
        <dbReference type="SAM" id="Phobius"/>
    </source>
</evidence>
<evidence type="ECO:0000313" key="3">
    <source>
        <dbReference type="EMBL" id="EOS13807.1"/>
    </source>
</evidence>
<dbReference type="PANTHER" id="PTHR34220:SF7">
    <property type="entry name" value="SENSOR HISTIDINE KINASE YPDA"/>
    <property type="match status" value="1"/>
</dbReference>
<dbReference type="Proteomes" id="UP000014200">
    <property type="component" value="Unassembled WGS sequence"/>
</dbReference>
<accession>R9IAI3</accession>
<keyword evidence="1" id="KW-0812">Transmembrane</keyword>
<feature type="transmembrane region" description="Helical" evidence="1">
    <location>
        <begin position="114"/>
        <end position="134"/>
    </location>
</feature>
<dbReference type="GO" id="GO:0000155">
    <property type="term" value="F:phosphorelay sensor kinase activity"/>
    <property type="evidence" value="ECO:0007669"/>
    <property type="project" value="InterPro"/>
</dbReference>
<feature type="transmembrane region" description="Helical" evidence="1">
    <location>
        <begin position="12"/>
        <end position="30"/>
    </location>
</feature>
<evidence type="ECO:0000259" key="2">
    <source>
        <dbReference type="Pfam" id="PF06580"/>
    </source>
</evidence>
<dbReference type="Proteomes" id="UP000310760">
    <property type="component" value="Unassembled WGS sequence"/>
</dbReference>
<dbReference type="Pfam" id="PF06580">
    <property type="entry name" value="His_kinase"/>
    <property type="match status" value="1"/>
</dbReference>
<keyword evidence="4" id="KW-0418">Kinase</keyword>
<proteinExistence type="predicted"/>
<gene>
    <name evidence="3" type="ORF">C802_01651</name>
    <name evidence="4" type="ORF">E5339_05035</name>
</gene>
<dbReference type="GeneID" id="82154576"/>
<dbReference type="EMBL" id="SRYJ01000008">
    <property type="protein sequence ID" value="TGY71935.1"/>
    <property type="molecule type" value="Genomic_DNA"/>
</dbReference>
<dbReference type="InterPro" id="IPR036890">
    <property type="entry name" value="HATPase_C_sf"/>
</dbReference>
<keyword evidence="5" id="KW-1185">Reference proteome</keyword>
<dbReference type="AlphaFoldDB" id="R9IAI3"/>
<dbReference type="InterPro" id="IPR050640">
    <property type="entry name" value="Bact_2-comp_sensor_kinase"/>
</dbReference>
<dbReference type="STRING" id="1235788.C802_01651"/>
<reference evidence="3 5" key="1">
    <citation type="submission" date="2013-04" db="EMBL/GenBank/DDBJ databases">
        <title>The Genome Sequence of Bacteroides massiliensis dnLKV3.</title>
        <authorList>
            <consortium name="The Broad Institute Genomics Platform"/>
            <consortium name="The Broad Institute Genome Sequencing Center for Infectious Disease"/>
            <person name="Earl A."/>
            <person name="Xavier R."/>
            <person name="Kuhn K."/>
            <person name="Stappenbeck T."/>
            <person name="Walker B."/>
            <person name="Young S."/>
            <person name="Zeng Q."/>
            <person name="Gargeya S."/>
            <person name="Fitzgerald M."/>
            <person name="Haas B."/>
            <person name="Abouelleil A."/>
            <person name="Allen A.W."/>
            <person name="Alvarado L."/>
            <person name="Arachchi H.M."/>
            <person name="Berlin A.M."/>
            <person name="Chapman S.B."/>
            <person name="Gainer-Dewar J."/>
            <person name="Goldberg J."/>
            <person name="Griggs A."/>
            <person name="Gujja S."/>
            <person name="Hansen M."/>
            <person name="Howarth C."/>
            <person name="Imamovic A."/>
            <person name="Ireland A."/>
            <person name="Larimer J."/>
            <person name="McCowan C."/>
            <person name="Murphy C."/>
            <person name="Pearson M."/>
            <person name="Poon T.W."/>
            <person name="Priest M."/>
            <person name="Roberts A."/>
            <person name="Saif S."/>
            <person name="Shea T."/>
            <person name="Sisk P."/>
            <person name="Sykes S."/>
            <person name="Wortman J."/>
            <person name="Nusbaum C."/>
            <person name="Birren B."/>
        </authorList>
    </citation>
    <scope>NUCLEOTIDE SEQUENCE [LARGE SCALE GENOMIC DNA]</scope>
    <source>
        <strain evidence="5">dnLKV3</strain>
        <strain evidence="3">DnLKV3</strain>
    </source>
</reference>
<dbReference type="HOGENOM" id="CLU_020473_1_0_10"/>
<dbReference type="GO" id="GO:0016020">
    <property type="term" value="C:membrane"/>
    <property type="evidence" value="ECO:0007669"/>
    <property type="project" value="InterPro"/>
</dbReference>
<reference evidence="4 6" key="2">
    <citation type="submission" date="2019-04" db="EMBL/GenBank/DDBJ databases">
        <title>Microbes associate with the intestines of laboratory mice.</title>
        <authorList>
            <person name="Navarre W."/>
            <person name="Wong E."/>
            <person name="Huang K."/>
            <person name="Tropini C."/>
            <person name="Ng K."/>
            <person name="Yu B."/>
        </authorList>
    </citation>
    <scope>NUCLEOTIDE SEQUENCE [LARGE SCALE GENOMIC DNA]</scope>
    <source>
        <strain evidence="4 6">NM22_B1</strain>
    </source>
</reference>
<dbReference type="EMBL" id="ASSP01000009">
    <property type="protein sequence ID" value="EOS13807.1"/>
    <property type="molecule type" value="Genomic_DNA"/>
</dbReference>
<name>R9IAI3_9BACT</name>
<evidence type="ECO:0000313" key="5">
    <source>
        <dbReference type="Proteomes" id="UP000014200"/>
    </source>
</evidence>
<dbReference type="InterPro" id="IPR010559">
    <property type="entry name" value="Sig_transdc_His_kin_internal"/>
</dbReference>
<dbReference type="OrthoDB" id="9809908at2"/>
<keyword evidence="1" id="KW-1133">Transmembrane helix</keyword>
<feature type="transmembrane region" description="Helical" evidence="1">
    <location>
        <begin position="76"/>
        <end position="94"/>
    </location>
</feature>
<dbReference type="PANTHER" id="PTHR34220">
    <property type="entry name" value="SENSOR HISTIDINE KINASE YPDA"/>
    <property type="match status" value="1"/>
</dbReference>
<organism evidence="3 5">
    <name type="scientific">Phocaeicola sartorii</name>
    <dbReference type="NCBI Taxonomy" id="671267"/>
    <lineage>
        <taxon>Bacteria</taxon>
        <taxon>Pseudomonadati</taxon>
        <taxon>Bacteroidota</taxon>
        <taxon>Bacteroidia</taxon>
        <taxon>Bacteroidales</taxon>
        <taxon>Bacteroidaceae</taxon>
        <taxon>Phocaeicola</taxon>
    </lineage>
</organism>
<evidence type="ECO:0000313" key="4">
    <source>
        <dbReference type="EMBL" id="TGY71935.1"/>
    </source>
</evidence>
<evidence type="ECO:0000313" key="6">
    <source>
        <dbReference type="Proteomes" id="UP000310760"/>
    </source>
</evidence>
<keyword evidence="1" id="KW-0472">Membrane</keyword>
<feature type="domain" description="Signal transduction histidine kinase internal region" evidence="2">
    <location>
        <begin position="157"/>
        <end position="235"/>
    </location>
</feature>
<feature type="transmembrane region" description="Helical" evidence="1">
    <location>
        <begin position="42"/>
        <end position="64"/>
    </location>
</feature>
<dbReference type="SUPFAM" id="SSF55874">
    <property type="entry name" value="ATPase domain of HSP90 chaperone/DNA topoisomerase II/histidine kinase"/>
    <property type="match status" value="1"/>
</dbReference>
<protein>
    <submittedName>
        <fullName evidence="4">Histidine kinase</fullName>
    </submittedName>
</protein>
<dbReference type="PATRIC" id="fig|1235788.3.peg.1688"/>
<keyword evidence="4" id="KW-0808">Transferase</keyword>
<dbReference type="RefSeq" id="WP_016276054.1">
    <property type="nucleotide sequence ID" value="NZ_CAONYA010000020.1"/>
</dbReference>
<sequence length="352" mass="40352">MKHLFSQRHFLELSIHIVSWLLIFGFPLVFMERGSGFNPAQFLRHSCVPLCYFIIFYVNYLWLVPRYMFMDEMRKYILSDAVLILCLSILLHVFLESISTPPPPEFARHIPPRWIFYVRDMGMMIFVAGLGAAIRTSLRWRQAEERLIETERQKTEAELKNLKNQLNPHFLLNTLNNIYALIAFNSDKAQEAVQELSKLLRHVLYDNQQTFVPLEKELDFIRNYVALMRIRLPQQVEVSVNLEADSGGALRIAPLIFISLIENAFKHGISPTAGSFISISISGHADGMVRCEILNSNYPKSGQDKSGSGVGLEQVGKRLELIYPGHYEWIKGVSENGQVYSSILTIQTNKSL</sequence>
<comment type="caution">
    <text evidence="3">The sequence shown here is derived from an EMBL/GenBank/DDBJ whole genome shotgun (WGS) entry which is preliminary data.</text>
</comment>